<feature type="transmembrane region" description="Helical" evidence="12">
    <location>
        <begin position="439"/>
        <end position="460"/>
    </location>
</feature>
<dbReference type="GO" id="GO:0008528">
    <property type="term" value="F:G protein-coupled peptide receptor activity"/>
    <property type="evidence" value="ECO:0007669"/>
    <property type="project" value="TreeGrafter"/>
</dbReference>
<keyword evidence="5 12" id="KW-1133">Transmembrane helix</keyword>
<dbReference type="PANTHER" id="PTHR45620:SF7">
    <property type="entry name" value="PARATHYROID HORMONE 2 RECEPTOR"/>
    <property type="match status" value="1"/>
</dbReference>
<evidence type="ECO:0000256" key="10">
    <source>
        <dbReference type="ARBA" id="ARBA00023224"/>
    </source>
</evidence>
<dbReference type="Gene3D" id="4.10.1240.10">
    <property type="entry name" value="GPCR, family 2, extracellular hormone receptor domain"/>
    <property type="match status" value="1"/>
</dbReference>
<evidence type="ECO:0000256" key="5">
    <source>
        <dbReference type="ARBA" id="ARBA00022989"/>
    </source>
</evidence>
<feature type="compositionally biased region" description="Polar residues" evidence="11">
    <location>
        <begin position="177"/>
        <end position="194"/>
    </location>
</feature>
<dbReference type="GO" id="GO:0004991">
    <property type="term" value="F:parathyroid hormone receptor activity"/>
    <property type="evidence" value="ECO:0007669"/>
    <property type="project" value="TreeGrafter"/>
</dbReference>
<evidence type="ECO:0000256" key="7">
    <source>
        <dbReference type="ARBA" id="ARBA00023136"/>
    </source>
</evidence>
<evidence type="ECO:0000256" key="1">
    <source>
        <dbReference type="ARBA" id="ARBA00004651"/>
    </source>
</evidence>
<dbReference type="PRINTS" id="PR00249">
    <property type="entry name" value="GPCRSECRETIN"/>
</dbReference>
<feature type="transmembrane region" description="Helical" evidence="12">
    <location>
        <begin position="525"/>
        <end position="543"/>
    </location>
</feature>
<evidence type="ECO:0000256" key="2">
    <source>
        <dbReference type="ARBA" id="ARBA00005314"/>
    </source>
</evidence>
<dbReference type="CDD" id="cd15982">
    <property type="entry name" value="7tmB1_PTH2R"/>
    <property type="match status" value="1"/>
</dbReference>
<dbReference type="InterPro" id="IPR017983">
    <property type="entry name" value="GPCR_2_secretin-like_CS"/>
</dbReference>
<dbReference type="Pfam" id="PF00002">
    <property type="entry name" value="7tm_2"/>
    <property type="match status" value="1"/>
</dbReference>
<feature type="region of interest" description="Disordered" evidence="11">
    <location>
        <begin position="172"/>
        <end position="194"/>
    </location>
</feature>
<organism evidence="15 16">
    <name type="scientific">Salvelinus namaycush</name>
    <name type="common">Lake trout</name>
    <name type="synonym">Salmo namaycush</name>
    <dbReference type="NCBI Taxonomy" id="8040"/>
    <lineage>
        <taxon>Eukaryota</taxon>
        <taxon>Metazoa</taxon>
        <taxon>Chordata</taxon>
        <taxon>Craniata</taxon>
        <taxon>Vertebrata</taxon>
        <taxon>Euteleostomi</taxon>
        <taxon>Actinopterygii</taxon>
        <taxon>Neopterygii</taxon>
        <taxon>Teleostei</taxon>
        <taxon>Protacanthopterygii</taxon>
        <taxon>Salmoniformes</taxon>
        <taxon>Salmonidae</taxon>
        <taxon>Salmoninae</taxon>
        <taxon>Salvelinus</taxon>
    </lineage>
</organism>
<keyword evidence="6" id="KW-0297">G-protein coupled receptor</keyword>
<keyword evidence="3" id="KW-1003">Cell membrane</keyword>
<feature type="domain" description="G-protein coupled receptors family 2 profile 1" evidence="13">
    <location>
        <begin position="212"/>
        <end position="289"/>
    </location>
</feature>
<evidence type="ECO:0000256" key="8">
    <source>
        <dbReference type="ARBA" id="ARBA00023170"/>
    </source>
</evidence>
<dbReference type="RefSeq" id="XP_038862194.1">
    <property type="nucleotide sequence ID" value="XM_039006266.1"/>
</dbReference>
<evidence type="ECO:0000256" key="4">
    <source>
        <dbReference type="ARBA" id="ARBA00022692"/>
    </source>
</evidence>
<dbReference type="GO" id="GO:0007188">
    <property type="term" value="P:adenylate cyclase-modulating G protein-coupled receptor signaling pathway"/>
    <property type="evidence" value="ECO:0007669"/>
    <property type="project" value="TreeGrafter"/>
</dbReference>
<dbReference type="AlphaFoldDB" id="A0A8U1EKQ5"/>
<dbReference type="FunFam" id="1.20.1070.10:FF:000127">
    <property type="entry name" value="Parathyroid hormone 2 receptor"/>
    <property type="match status" value="1"/>
</dbReference>
<gene>
    <name evidence="16" type="primary">LOC120057800</name>
</gene>
<dbReference type="PROSITE" id="PS00649">
    <property type="entry name" value="G_PROTEIN_RECEP_F2_1"/>
    <property type="match status" value="1"/>
</dbReference>
<dbReference type="PROSITE" id="PS00650">
    <property type="entry name" value="G_PROTEIN_RECEP_F2_2"/>
    <property type="match status" value="1"/>
</dbReference>
<evidence type="ECO:0000256" key="12">
    <source>
        <dbReference type="SAM" id="Phobius"/>
    </source>
</evidence>
<dbReference type="InterPro" id="IPR050332">
    <property type="entry name" value="GPCR_2"/>
</dbReference>
<dbReference type="InterPro" id="IPR001879">
    <property type="entry name" value="GPCR_2_extracellular_dom"/>
</dbReference>
<keyword evidence="4 12" id="KW-0812">Transmembrane</keyword>
<feature type="transmembrane region" description="Helical" evidence="12">
    <location>
        <begin position="480"/>
        <end position="504"/>
    </location>
</feature>
<dbReference type="SUPFAM" id="SSF111418">
    <property type="entry name" value="Hormone receptor domain"/>
    <property type="match status" value="1"/>
</dbReference>
<proteinExistence type="inferred from homology"/>
<dbReference type="InterPro" id="IPR017981">
    <property type="entry name" value="GPCR_2-like_7TM"/>
</dbReference>
<feature type="region of interest" description="Disordered" evidence="11">
    <location>
        <begin position="670"/>
        <end position="690"/>
    </location>
</feature>
<evidence type="ECO:0000256" key="6">
    <source>
        <dbReference type="ARBA" id="ARBA00023040"/>
    </source>
</evidence>
<evidence type="ECO:0000259" key="14">
    <source>
        <dbReference type="PROSITE" id="PS50261"/>
    </source>
</evidence>
<dbReference type="GO" id="GO:0007166">
    <property type="term" value="P:cell surface receptor signaling pathway"/>
    <property type="evidence" value="ECO:0007669"/>
    <property type="project" value="InterPro"/>
</dbReference>
<evidence type="ECO:0000256" key="9">
    <source>
        <dbReference type="ARBA" id="ARBA00023180"/>
    </source>
</evidence>
<feature type="transmembrane region" description="Helical" evidence="12">
    <location>
        <begin position="344"/>
        <end position="362"/>
    </location>
</feature>
<name>A0A8U1EKQ5_SALNM</name>
<dbReference type="GO" id="GO:0017046">
    <property type="term" value="F:peptide hormone binding"/>
    <property type="evidence" value="ECO:0007669"/>
    <property type="project" value="TreeGrafter"/>
</dbReference>
<evidence type="ECO:0000259" key="13">
    <source>
        <dbReference type="PROSITE" id="PS50227"/>
    </source>
</evidence>
<keyword evidence="15" id="KW-1185">Reference proteome</keyword>
<keyword evidence="7 12" id="KW-0472">Membrane</keyword>
<keyword evidence="8" id="KW-0675">Receptor</keyword>
<dbReference type="InterPro" id="IPR036445">
    <property type="entry name" value="GPCR_2_extracell_dom_sf"/>
</dbReference>
<evidence type="ECO:0000313" key="15">
    <source>
        <dbReference type="Proteomes" id="UP000808372"/>
    </source>
</evidence>
<keyword evidence="9" id="KW-0325">Glycoprotein</keyword>
<feature type="transmembrane region" description="Helical" evidence="12">
    <location>
        <begin position="563"/>
        <end position="580"/>
    </location>
</feature>
<reference evidence="16" key="1">
    <citation type="submission" date="2025-08" db="UniProtKB">
        <authorList>
            <consortium name="RefSeq"/>
        </authorList>
    </citation>
    <scope>IDENTIFICATION</scope>
    <source>
        <tissue evidence="16">White muscle</tissue>
    </source>
</reference>
<dbReference type="Gene3D" id="1.20.1070.10">
    <property type="entry name" value="Rhodopsin 7-helix transmembrane proteins"/>
    <property type="match status" value="1"/>
</dbReference>
<comment type="similarity">
    <text evidence="2">Belongs to the G-protein coupled receptor 2 family.</text>
</comment>
<dbReference type="InterPro" id="IPR000832">
    <property type="entry name" value="GPCR_2_secretin-like"/>
</dbReference>
<evidence type="ECO:0000256" key="3">
    <source>
        <dbReference type="ARBA" id="ARBA00022475"/>
    </source>
</evidence>
<dbReference type="KEGG" id="snh:120057800"/>
<accession>A0A8U1EKQ5</accession>
<dbReference type="PROSITE" id="PS50227">
    <property type="entry name" value="G_PROTEIN_RECEP_F2_3"/>
    <property type="match status" value="1"/>
</dbReference>
<dbReference type="PROSITE" id="PS50261">
    <property type="entry name" value="G_PROTEIN_RECEP_F2_4"/>
    <property type="match status" value="1"/>
</dbReference>
<dbReference type="Proteomes" id="UP000808372">
    <property type="component" value="Chromosome 13"/>
</dbReference>
<evidence type="ECO:0000313" key="16">
    <source>
        <dbReference type="RefSeq" id="XP_038862194.1"/>
    </source>
</evidence>
<evidence type="ECO:0000256" key="11">
    <source>
        <dbReference type="SAM" id="MobiDB-lite"/>
    </source>
</evidence>
<dbReference type="PANTHER" id="PTHR45620">
    <property type="entry name" value="PDF RECEPTOR-LIKE PROTEIN-RELATED"/>
    <property type="match status" value="1"/>
</dbReference>
<dbReference type="SUPFAM" id="SSF81321">
    <property type="entry name" value="Family A G protein-coupled receptor-like"/>
    <property type="match status" value="1"/>
</dbReference>
<dbReference type="GeneID" id="120057800"/>
<sequence>MRRLAFDLAERMGIKHRFSKGKGYAGVDWFSGFMKLNPQLEYDGTAAQYQGFLLQLNLYLATVYPAPSGRERVAALVSCLTGRALDHFEEFTRRFRAIFDHPPEGWNDRALIDHYRCSLREDVQQGALSVPSSSTPAPVPMELGGAARREAGGGANTCTICGRRGHTAGRCRVGPSGSVNGRQGTLASPQGGSDESLTAEEQMYILYDIKLQCHQNLSTRDPADDLCPPGWDGLVCWPQGYPGAVTKVPCPSYVYDFNHKGHTSRKCDINGSWVFVESLNRTWPNYSECLGPGFMKPSNERGKQNFFERLYVMYTVGYAVSFSSLLVAILIIGYFRRLHCTRNYIHIHLFVSFMLRAVSIFVKDRVVYASAGLQEFDAVLMDNFKTVAMAPLDNSQYIGCKVTVLLFIYFLATNYYWILVEGLYLHSLIFMAFLSDTKYLWGFTLIGWGVPALFVATWAVVRATLADGRCWELSAGNIKWIYQVPILTAIGLNFILFVNIVRVLATKIRETNAGRYDTRKQYRKLAKSTLVLVLVFGVHYIVFVGMPHTFQGLSWEVRMYFELFFNSFQGFFVSIIYCYCNGEVQTEIKKTWTRWNLAFDWKGPVVCGRYRYGSVLTVLNNSTISQSQLAGIGSATRSTTLFSSRVYRSNGPPTLSTHATLPGYVISNSDPDSLHPSIPEEPEEDSAKQVDDISLKETLHVLNSSMTADDDEETL</sequence>
<feature type="transmembrane region" description="Helical" evidence="12">
    <location>
        <begin position="311"/>
        <end position="332"/>
    </location>
</feature>
<dbReference type="Pfam" id="PF02793">
    <property type="entry name" value="HRM"/>
    <property type="match status" value="1"/>
</dbReference>
<protein>
    <submittedName>
        <fullName evidence="16">Parathyroid hormone 2 receptor-like</fullName>
    </submittedName>
</protein>
<feature type="domain" description="G-protein coupled receptors family 2 profile 2" evidence="14">
    <location>
        <begin position="310"/>
        <end position="581"/>
    </location>
</feature>
<keyword evidence="10" id="KW-0807">Transducer</keyword>
<dbReference type="SMART" id="SM00008">
    <property type="entry name" value="HormR"/>
    <property type="match status" value="1"/>
</dbReference>
<comment type="subcellular location">
    <subcellularLocation>
        <location evidence="1">Cell membrane</location>
        <topology evidence="1">Multi-pass membrane protein</topology>
    </subcellularLocation>
</comment>
<dbReference type="GO" id="GO:0005886">
    <property type="term" value="C:plasma membrane"/>
    <property type="evidence" value="ECO:0007669"/>
    <property type="project" value="UniProtKB-SubCell"/>
</dbReference>